<dbReference type="SMART" id="SM00448">
    <property type="entry name" value="REC"/>
    <property type="match status" value="1"/>
</dbReference>
<dbReference type="EC" id="2.7.13.3" evidence="2"/>
<dbReference type="SUPFAM" id="SSF52172">
    <property type="entry name" value="CheY-like"/>
    <property type="match status" value="1"/>
</dbReference>
<dbReference type="InterPro" id="IPR003661">
    <property type="entry name" value="HisK_dim/P_dom"/>
</dbReference>
<comment type="catalytic activity">
    <reaction evidence="1">
        <text>ATP + protein L-histidine = ADP + protein N-phospho-L-histidine.</text>
        <dbReference type="EC" id="2.7.13.3"/>
    </reaction>
</comment>
<dbReference type="PANTHER" id="PTHR43047:SF9">
    <property type="entry name" value="HISTIDINE KINASE"/>
    <property type="match status" value="1"/>
</dbReference>
<keyword evidence="11" id="KW-1185">Reference proteome</keyword>
<evidence type="ECO:0000256" key="1">
    <source>
        <dbReference type="ARBA" id="ARBA00000085"/>
    </source>
</evidence>
<dbReference type="Gene3D" id="1.10.287.130">
    <property type="match status" value="1"/>
</dbReference>
<dbReference type="Pfam" id="PF02518">
    <property type="entry name" value="HATPase_c"/>
    <property type="match status" value="1"/>
</dbReference>
<dbReference type="SMART" id="SM00387">
    <property type="entry name" value="HATPase_c"/>
    <property type="match status" value="1"/>
</dbReference>
<dbReference type="EMBL" id="FOSV01000011">
    <property type="protein sequence ID" value="SFL24689.1"/>
    <property type="molecule type" value="Genomic_DNA"/>
</dbReference>
<dbReference type="FunFam" id="1.10.287.130:FF:000063">
    <property type="entry name" value="Hybrid sensor histidine kinase/response regulator"/>
    <property type="match status" value="1"/>
</dbReference>
<dbReference type="AlphaFoldDB" id="A0A1I4G4H4"/>
<evidence type="ECO:0000313" key="10">
    <source>
        <dbReference type="EMBL" id="SFL24689.1"/>
    </source>
</evidence>
<dbReference type="GO" id="GO:0000155">
    <property type="term" value="F:phosphorelay sensor kinase activity"/>
    <property type="evidence" value="ECO:0007669"/>
    <property type="project" value="InterPro"/>
</dbReference>
<dbReference type="InterPro" id="IPR011006">
    <property type="entry name" value="CheY-like_superfamily"/>
</dbReference>
<evidence type="ECO:0000256" key="5">
    <source>
        <dbReference type="ARBA" id="ARBA00022777"/>
    </source>
</evidence>
<proteinExistence type="predicted"/>
<feature type="domain" description="Histidine kinase" evidence="8">
    <location>
        <begin position="103"/>
        <end position="323"/>
    </location>
</feature>
<protein>
    <recommendedName>
        <fullName evidence="2">histidine kinase</fullName>
        <ecNumber evidence="2">2.7.13.3</ecNumber>
    </recommendedName>
</protein>
<feature type="coiled-coil region" evidence="7">
    <location>
        <begin position="66"/>
        <end position="96"/>
    </location>
</feature>
<keyword evidence="3 6" id="KW-0597">Phosphoprotein</keyword>
<dbReference type="InterPro" id="IPR005467">
    <property type="entry name" value="His_kinase_dom"/>
</dbReference>
<reference evidence="11" key="1">
    <citation type="submission" date="2016-10" db="EMBL/GenBank/DDBJ databases">
        <authorList>
            <person name="Varghese N."/>
            <person name="Submissions S."/>
        </authorList>
    </citation>
    <scope>NUCLEOTIDE SEQUENCE [LARGE SCALE GENOMIC DNA]</scope>
    <source>
        <strain evidence="11">CGMCC 1.6474</strain>
    </source>
</reference>
<name>A0A1I4G4H4_9HYPH</name>
<dbReference type="CDD" id="cd00082">
    <property type="entry name" value="HisKA"/>
    <property type="match status" value="1"/>
</dbReference>
<evidence type="ECO:0000313" key="11">
    <source>
        <dbReference type="Proteomes" id="UP000198804"/>
    </source>
</evidence>
<dbReference type="Pfam" id="PF00512">
    <property type="entry name" value="HisKA"/>
    <property type="match status" value="1"/>
</dbReference>
<keyword evidence="5 10" id="KW-0418">Kinase</keyword>
<evidence type="ECO:0000256" key="4">
    <source>
        <dbReference type="ARBA" id="ARBA00022679"/>
    </source>
</evidence>
<accession>A0A1I4G4H4</accession>
<dbReference type="SMART" id="SM00388">
    <property type="entry name" value="HisKA"/>
    <property type="match status" value="1"/>
</dbReference>
<dbReference type="PROSITE" id="PS50109">
    <property type="entry name" value="HIS_KIN"/>
    <property type="match status" value="1"/>
</dbReference>
<gene>
    <name evidence="10" type="ORF">SAMN04488125_11187</name>
</gene>
<evidence type="ECO:0000256" key="6">
    <source>
        <dbReference type="PROSITE-ProRule" id="PRU00169"/>
    </source>
</evidence>
<evidence type="ECO:0000259" key="9">
    <source>
        <dbReference type="PROSITE" id="PS50110"/>
    </source>
</evidence>
<evidence type="ECO:0000256" key="2">
    <source>
        <dbReference type="ARBA" id="ARBA00012438"/>
    </source>
</evidence>
<dbReference type="GO" id="GO:0009927">
    <property type="term" value="F:histidine phosphotransfer kinase activity"/>
    <property type="evidence" value="ECO:0007669"/>
    <property type="project" value="TreeGrafter"/>
</dbReference>
<dbReference type="Proteomes" id="UP000198804">
    <property type="component" value="Unassembled WGS sequence"/>
</dbReference>
<organism evidence="10 11">
    <name type="scientific">Methylorubrum salsuginis</name>
    <dbReference type="NCBI Taxonomy" id="414703"/>
    <lineage>
        <taxon>Bacteria</taxon>
        <taxon>Pseudomonadati</taxon>
        <taxon>Pseudomonadota</taxon>
        <taxon>Alphaproteobacteria</taxon>
        <taxon>Hyphomicrobiales</taxon>
        <taxon>Methylobacteriaceae</taxon>
        <taxon>Methylorubrum</taxon>
    </lineage>
</organism>
<dbReference type="InterPro" id="IPR004358">
    <property type="entry name" value="Sig_transdc_His_kin-like_C"/>
</dbReference>
<feature type="domain" description="Response regulatory" evidence="9">
    <location>
        <begin position="343"/>
        <end position="460"/>
    </location>
</feature>
<dbReference type="InterPro" id="IPR036890">
    <property type="entry name" value="HATPase_C_sf"/>
</dbReference>
<dbReference type="CDD" id="cd00075">
    <property type="entry name" value="HATPase"/>
    <property type="match status" value="1"/>
</dbReference>
<dbReference type="Pfam" id="PF00072">
    <property type="entry name" value="Response_reg"/>
    <property type="match status" value="1"/>
</dbReference>
<dbReference type="PANTHER" id="PTHR43047">
    <property type="entry name" value="TWO-COMPONENT HISTIDINE PROTEIN KINASE"/>
    <property type="match status" value="1"/>
</dbReference>
<dbReference type="InterPro" id="IPR036097">
    <property type="entry name" value="HisK_dim/P_sf"/>
</dbReference>
<dbReference type="GO" id="GO:0005886">
    <property type="term" value="C:plasma membrane"/>
    <property type="evidence" value="ECO:0007669"/>
    <property type="project" value="TreeGrafter"/>
</dbReference>
<dbReference type="RefSeq" id="WP_091947404.1">
    <property type="nucleotide sequence ID" value="NZ_FOSV01000011.1"/>
</dbReference>
<dbReference type="SUPFAM" id="SSF47384">
    <property type="entry name" value="Homodimeric domain of signal transducing histidine kinase"/>
    <property type="match status" value="1"/>
</dbReference>
<dbReference type="SUPFAM" id="SSF55874">
    <property type="entry name" value="ATPase domain of HSP90 chaperone/DNA topoisomerase II/histidine kinase"/>
    <property type="match status" value="1"/>
</dbReference>
<dbReference type="OrthoDB" id="9764438at2"/>
<dbReference type="Gene3D" id="3.40.50.2300">
    <property type="match status" value="1"/>
</dbReference>
<evidence type="ECO:0000259" key="8">
    <source>
        <dbReference type="PROSITE" id="PS50109"/>
    </source>
</evidence>
<evidence type="ECO:0000256" key="7">
    <source>
        <dbReference type="SAM" id="Coils"/>
    </source>
</evidence>
<sequence length="461" mass="50072">MNRPLPWMEPPSEPDTVESLSRRVAKLERINASLMAHVERTMDQQGGAYSLFQTAIMLEGRVRARTEELTALMHSLERSNEALQAAKEEAETANRSKTRFLAAASHDLLQPLNAARLSLSALTDLAAGAEAQTIARQVERGLETIEDLIKALIDISKLDAGVVRPVVKSVRLADLVAGIEASFRPFAERKELRLVTRCDDLVVETDGILMQRILQNLVSNAIRYTERGGVLIAARRRGGEGGGDARGKTCRIDVVDTGRGIPEHELALVFEEFYRGGHEDGGVGLGLGLSIVQRMASTLGHDVTLHSRTGHGTRVSLTLPVAAGRPDAQPRLTPLATALTGARVLVIENDASTAEALQRLLRNWDAEVHTFADLAGVVTALGAGLGRPDVMVIDYHLDHGACGFDVVDYLRRNRGWVTPVILTTADHSADIERQARAHGAELVHKPIKPAQLRSLLAYMLA</sequence>
<dbReference type="Gene3D" id="3.30.565.10">
    <property type="entry name" value="Histidine kinase-like ATPase, C-terminal domain"/>
    <property type="match status" value="1"/>
</dbReference>
<evidence type="ECO:0000256" key="3">
    <source>
        <dbReference type="ARBA" id="ARBA00022553"/>
    </source>
</evidence>
<dbReference type="PROSITE" id="PS50110">
    <property type="entry name" value="RESPONSE_REGULATORY"/>
    <property type="match status" value="1"/>
</dbReference>
<dbReference type="PRINTS" id="PR00344">
    <property type="entry name" value="BCTRLSENSOR"/>
</dbReference>
<keyword evidence="4" id="KW-0808">Transferase</keyword>
<keyword evidence="7" id="KW-0175">Coiled coil</keyword>
<dbReference type="CDD" id="cd00156">
    <property type="entry name" value="REC"/>
    <property type="match status" value="1"/>
</dbReference>
<feature type="modified residue" description="4-aspartylphosphate" evidence="6">
    <location>
        <position position="394"/>
    </location>
</feature>
<dbReference type="InterPro" id="IPR003594">
    <property type="entry name" value="HATPase_dom"/>
</dbReference>
<dbReference type="InterPro" id="IPR001789">
    <property type="entry name" value="Sig_transdc_resp-reg_receiver"/>
</dbReference>
<dbReference type="STRING" id="414703.SAMN04488125_11187"/>